<feature type="transmembrane region" description="Helical" evidence="17">
    <location>
        <begin position="44"/>
        <end position="61"/>
    </location>
</feature>
<feature type="region of interest" description="Disordered" evidence="16">
    <location>
        <begin position="337"/>
        <end position="363"/>
    </location>
</feature>
<feature type="region of interest" description="Disordered" evidence="16">
    <location>
        <begin position="490"/>
        <end position="544"/>
    </location>
</feature>
<evidence type="ECO:0000256" key="7">
    <source>
        <dbReference type="ARBA" id="ARBA00022692"/>
    </source>
</evidence>
<dbReference type="GO" id="GO:0044322">
    <property type="term" value="C:endoplasmic reticulum quality control compartment"/>
    <property type="evidence" value="ECO:0007669"/>
    <property type="project" value="UniProtKB-ARBA"/>
</dbReference>
<dbReference type="InterPro" id="IPR050731">
    <property type="entry name" value="HRD1_E3_ubiq-ligases"/>
</dbReference>
<dbReference type="Ensembl" id="ENSOKIT00005100807.1">
    <property type="protein sequence ID" value="ENSOKIP00005094285.1"/>
    <property type="gene ID" value="ENSOKIG00005041100.1"/>
</dbReference>
<accession>A0A8C7JYM1</accession>
<dbReference type="InterPro" id="IPR001841">
    <property type="entry name" value="Znf_RING"/>
</dbReference>
<dbReference type="FunFam" id="3.30.40.10:FF:000088">
    <property type="entry name" value="E3 ubiquitin-protein ligase synoviolin"/>
    <property type="match status" value="1"/>
</dbReference>
<keyword evidence="8" id="KW-0479">Metal-binding</keyword>
<dbReference type="GO" id="GO:1902236">
    <property type="term" value="P:negative regulation of endoplasmic reticulum stress-induced intrinsic apoptotic signaling pathway"/>
    <property type="evidence" value="ECO:0007669"/>
    <property type="project" value="UniProtKB-ARBA"/>
</dbReference>
<evidence type="ECO:0000256" key="2">
    <source>
        <dbReference type="ARBA" id="ARBA00004477"/>
    </source>
</evidence>
<name>A0A8C7JYM1_ONCKI</name>
<reference evidence="19" key="1">
    <citation type="submission" date="2025-08" db="UniProtKB">
        <authorList>
            <consortium name="Ensembl"/>
        </authorList>
    </citation>
    <scope>IDENTIFICATION</scope>
</reference>
<evidence type="ECO:0000313" key="19">
    <source>
        <dbReference type="Ensembl" id="ENSOKIP00005094285.1"/>
    </source>
</evidence>
<feature type="compositionally biased region" description="Acidic residues" evidence="16">
    <location>
        <begin position="506"/>
        <end position="521"/>
    </location>
</feature>
<feature type="compositionally biased region" description="Polar residues" evidence="16">
    <location>
        <begin position="494"/>
        <end position="504"/>
    </location>
</feature>
<comment type="catalytic activity">
    <reaction evidence="1">
        <text>S-ubiquitinyl-[E2 ubiquitin-conjugating enzyme]-L-cysteine + [acceptor protein]-L-lysine = [E2 ubiquitin-conjugating enzyme]-L-cysteine + N(6)-ubiquitinyl-[acceptor protein]-L-lysine.</text>
        <dbReference type="EC" id="2.3.2.27"/>
    </reaction>
</comment>
<comment type="subcellular location">
    <subcellularLocation>
        <location evidence="2">Endoplasmic reticulum membrane</location>
        <topology evidence="2">Multi-pass membrane protein</topology>
    </subcellularLocation>
</comment>
<keyword evidence="6" id="KW-0808">Transferase</keyword>
<reference evidence="19" key="2">
    <citation type="submission" date="2025-09" db="UniProtKB">
        <authorList>
            <consortium name="Ensembl"/>
        </authorList>
    </citation>
    <scope>IDENTIFICATION</scope>
</reference>
<dbReference type="Proteomes" id="UP000694557">
    <property type="component" value="Unassembled WGS sequence"/>
</dbReference>
<dbReference type="Pfam" id="PF13639">
    <property type="entry name" value="zf-RING_2"/>
    <property type="match status" value="1"/>
</dbReference>
<evidence type="ECO:0000256" key="6">
    <source>
        <dbReference type="ARBA" id="ARBA00022679"/>
    </source>
</evidence>
<dbReference type="GO" id="GO:0036503">
    <property type="term" value="P:ERAD pathway"/>
    <property type="evidence" value="ECO:0007669"/>
    <property type="project" value="TreeGrafter"/>
</dbReference>
<sequence>MVRAALVTATSLALTGAVIAHAYLLKHQFYPTVVYLTKSSPSMAVLYIQAFVLVFLLGKFMRKVFFGQLRAAEMEHLIERSWYAVTETCLAFTVFRDDFSPRFVGLFTLLLFIKCFHWLAEDRVDFMERSPNISWVFHFRVFSLMLLLGVLDFLFVNHACHSIITRGASVQLVFGFEYAILMTMVFTTFIKYTLHTVDLQSDNPWDNKAVYMLYTELFTGFIKVLLYMAFMTIMIKVHTFPLFAIRPMYLAMRQFKKAVTDAIMSRRAIRNMNTLYPDATPEDLLASDNVCIICREEMVTGAKKLPCNHIFHASCLRSWFQRQQTCPTCRMDVLRASNPNQPPAPAPAQPPAPAAPVNAPVPGPPGNVGPGMMPHFPPGLFPFWGPFPGAAPPAGAAGAPGATETPGATEAAQTQGAGECLSSMPPPPPALSTMSEAELRELEQEGRRGLEARLQCLHNIHTLLDAAMLNIDQYLTTVLGIRTTAEPEAVNGATGFSQPDSTTLGDSEDQGDGEEVGEDGEPNPSELRRRRLRKLETTPPPPDH</sequence>
<dbReference type="SUPFAM" id="SSF57850">
    <property type="entry name" value="RING/U-box"/>
    <property type="match status" value="1"/>
</dbReference>
<dbReference type="GeneTree" id="ENSGT00940000157743"/>
<dbReference type="SMART" id="SM00184">
    <property type="entry name" value="RING"/>
    <property type="match status" value="1"/>
</dbReference>
<gene>
    <name evidence="19" type="primary">SYVN1</name>
    <name evidence="19" type="synonym">LOC109878035</name>
</gene>
<feature type="domain" description="RING-type" evidence="18">
    <location>
        <begin position="291"/>
        <end position="330"/>
    </location>
</feature>
<feature type="compositionally biased region" description="Pro residues" evidence="16">
    <location>
        <begin position="340"/>
        <end position="363"/>
    </location>
</feature>
<dbReference type="CDD" id="cd16479">
    <property type="entry name" value="RING-H2_synoviolin"/>
    <property type="match status" value="1"/>
</dbReference>
<evidence type="ECO:0000256" key="10">
    <source>
        <dbReference type="ARBA" id="ARBA00022786"/>
    </source>
</evidence>
<dbReference type="GO" id="GO:0061630">
    <property type="term" value="F:ubiquitin protein ligase activity"/>
    <property type="evidence" value="ECO:0007669"/>
    <property type="project" value="UniProtKB-EC"/>
</dbReference>
<evidence type="ECO:0000256" key="4">
    <source>
        <dbReference type="ARBA" id="ARBA00010089"/>
    </source>
</evidence>
<evidence type="ECO:0000256" key="16">
    <source>
        <dbReference type="SAM" id="MobiDB-lite"/>
    </source>
</evidence>
<proteinExistence type="inferred from homology"/>
<organism evidence="19 20">
    <name type="scientific">Oncorhynchus kisutch</name>
    <name type="common">Coho salmon</name>
    <name type="synonym">Salmo kisutch</name>
    <dbReference type="NCBI Taxonomy" id="8019"/>
    <lineage>
        <taxon>Eukaryota</taxon>
        <taxon>Metazoa</taxon>
        <taxon>Chordata</taxon>
        <taxon>Craniata</taxon>
        <taxon>Vertebrata</taxon>
        <taxon>Euteleostomi</taxon>
        <taxon>Actinopterygii</taxon>
        <taxon>Neopterygii</taxon>
        <taxon>Teleostei</taxon>
        <taxon>Protacanthopterygii</taxon>
        <taxon>Salmoniformes</taxon>
        <taxon>Salmonidae</taxon>
        <taxon>Salmoninae</taxon>
        <taxon>Oncorhynchus</taxon>
    </lineage>
</organism>
<feature type="transmembrane region" description="Helical" evidence="17">
    <location>
        <begin position="103"/>
        <end position="120"/>
    </location>
</feature>
<evidence type="ECO:0000256" key="3">
    <source>
        <dbReference type="ARBA" id="ARBA00004906"/>
    </source>
</evidence>
<keyword evidence="20" id="KW-1185">Reference proteome</keyword>
<dbReference type="InterPro" id="IPR057992">
    <property type="entry name" value="TPR_SYVN1_N"/>
</dbReference>
<evidence type="ECO:0000256" key="8">
    <source>
        <dbReference type="ARBA" id="ARBA00022723"/>
    </source>
</evidence>
<evidence type="ECO:0000256" key="14">
    <source>
        <dbReference type="ARBA" id="ARBA00023136"/>
    </source>
</evidence>
<evidence type="ECO:0000256" key="17">
    <source>
        <dbReference type="SAM" id="Phobius"/>
    </source>
</evidence>
<comment type="similarity">
    <text evidence="4">Belongs to the HRD1 family.</text>
</comment>
<comment type="pathway">
    <text evidence="3">Protein modification; protein ubiquitination.</text>
</comment>
<dbReference type="Pfam" id="PF25563">
    <property type="entry name" value="TPR_SYVN1_N"/>
    <property type="match status" value="1"/>
</dbReference>
<dbReference type="PANTHER" id="PTHR22763">
    <property type="entry name" value="RING ZINC FINGER PROTEIN"/>
    <property type="match status" value="1"/>
</dbReference>
<keyword evidence="7 17" id="KW-0812">Transmembrane</keyword>
<evidence type="ECO:0000256" key="1">
    <source>
        <dbReference type="ARBA" id="ARBA00000900"/>
    </source>
</evidence>
<feature type="transmembrane region" description="Helical" evidence="17">
    <location>
        <begin position="135"/>
        <end position="156"/>
    </location>
</feature>
<evidence type="ECO:0000259" key="18">
    <source>
        <dbReference type="PROSITE" id="PS50089"/>
    </source>
</evidence>
<evidence type="ECO:0000256" key="13">
    <source>
        <dbReference type="ARBA" id="ARBA00022989"/>
    </source>
</evidence>
<dbReference type="GO" id="GO:0005789">
    <property type="term" value="C:endoplasmic reticulum membrane"/>
    <property type="evidence" value="ECO:0007669"/>
    <property type="project" value="UniProtKB-SubCell"/>
</dbReference>
<dbReference type="GO" id="GO:0008270">
    <property type="term" value="F:zinc ion binding"/>
    <property type="evidence" value="ECO:0007669"/>
    <property type="project" value="UniProtKB-KW"/>
</dbReference>
<evidence type="ECO:0000256" key="5">
    <source>
        <dbReference type="ARBA" id="ARBA00012483"/>
    </source>
</evidence>
<dbReference type="PROSITE" id="PS50089">
    <property type="entry name" value="ZF_RING_2"/>
    <property type="match status" value="1"/>
</dbReference>
<dbReference type="GO" id="GO:0043161">
    <property type="term" value="P:proteasome-mediated ubiquitin-dependent protein catabolic process"/>
    <property type="evidence" value="ECO:0007669"/>
    <property type="project" value="TreeGrafter"/>
</dbReference>
<dbReference type="PANTHER" id="PTHR22763:SF184">
    <property type="entry name" value="E3 UBIQUITIN-PROTEIN LIGASE SYNOVIOLIN"/>
    <property type="match status" value="1"/>
</dbReference>
<feature type="compositionally biased region" description="Low complexity" evidence="16">
    <location>
        <begin position="392"/>
        <end position="418"/>
    </location>
</feature>
<keyword evidence="12" id="KW-0862">Zinc</keyword>
<keyword evidence="14 17" id="KW-0472">Membrane</keyword>
<keyword evidence="11" id="KW-0256">Endoplasmic reticulum</keyword>
<evidence type="ECO:0000256" key="15">
    <source>
        <dbReference type="PROSITE-ProRule" id="PRU00175"/>
    </source>
</evidence>
<feature type="region of interest" description="Disordered" evidence="16">
    <location>
        <begin position="392"/>
        <end position="432"/>
    </location>
</feature>
<protein>
    <recommendedName>
        <fullName evidence="5">RING-type E3 ubiquitin transferase</fullName>
        <ecNumber evidence="5">2.3.2.27</ecNumber>
    </recommendedName>
</protein>
<dbReference type="UniPathway" id="UPA00143"/>
<keyword evidence="13 17" id="KW-1133">Transmembrane helix</keyword>
<dbReference type="InterPro" id="IPR013083">
    <property type="entry name" value="Znf_RING/FYVE/PHD"/>
</dbReference>
<keyword evidence="10" id="KW-0833">Ubl conjugation pathway</keyword>
<dbReference type="EC" id="2.3.2.27" evidence="5"/>
<evidence type="ECO:0000256" key="9">
    <source>
        <dbReference type="ARBA" id="ARBA00022771"/>
    </source>
</evidence>
<dbReference type="AlphaFoldDB" id="A0A8C7JYM1"/>
<evidence type="ECO:0000313" key="20">
    <source>
        <dbReference type="Proteomes" id="UP000694557"/>
    </source>
</evidence>
<dbReference type="GO" id="GO:0016567">
    <property type="term" value="P:protein ubiquitination"/>
    <property type="evidence" value="ECO:0007669"/>
    <property type="project" value="UniProtKB-UniPathway"/>
</dbReference>
<evidence type="ECO:0000256" key="11">
    <source>
        <dbReference type="ARBA" id="ARBA00022824"/>
    </source>
</evidence>
<keyword evidence="9 15" id="KW-0863">Zinc-finger</keyword>
<feature type="transmembrane region" description="Helical" evidence="17">
    <location>
        <begin position="168"/>
        <end position="190"/>
    </location>
</feature>
<evidence type="ECO:0000256" key="12">
    <source>
        <dbReference type="ARBA" id="ARBA00022833"/>
    </source>
</evidence>
<dbReference type="GO" id="GO:0050821">
    <property type="term" value="P:protein stabilization"/>
    <property type="evidence" value="ECO:0007669"/>
    <property type="project" value="UniProtKB-ARBA"/>
</dbReference>
<dbReference type="InterPro" id="IPR058051">
    <property type="entry name" value="Znf_RING_synoviolin"/>
</dbReference>
<dbReference type="Gene3D" id="3.30.40.10">
    <property type="entry name" value="Zinc/RING finger domain, C3HC4 (zinc finger)"/>
    <property type="match status" value="1"/>
</dbReference>
<feature type="transmembrane region" description="Helical" evidence="17">
    <location>
        <begin position="210"/>
        <end position="230"/>
    </location>
</feature>